<evidence type="ECO:0000259" key="7">
    <source>
        <dbReference type="PROSITE" id="PS00486"/>
    </source>
</evidence>
<keyword evidence="4" id="KW-0067">ATP-binding</keyword>
<evidence type="ECO:0000256" key="5">
    <source>
        <dbReference type="ARBA" id="ARBA00022884"/>
    </source>
</evidence>
<evidence type="ECO:0000256" key="3">
    <source>
        <dbReference type="ARBA" id="ARBA00022801"/>
    </source>
</evidence>
<proteinExistence type="predicted"/>
<dbReference type="GO" id="GO:0030983">
    <property type="term" value="F:mismatched DNA binding"/>
    <property type="evidence" value="ECO:0007669"/>
    <property type="project" value="InterPro"/>
</dbReference>
<keyword evidence="8" id="KW-0255">Endonuclease</keyword>
<dbReference type="SMART" id="SM00534">
    <property type="entry name" value="MUTSac"/>
    <property type="match status" value="1"/>
</dbReference>
<dbReference type="GO" id="GO:0004519">
    <property type="term" value="F:endonuclease activity"/>
    <property type="evidence" value="ECO:0007669"/>
    <property type="project" value="UniProtKB-KW"/>
</dbReference>
<dbReference type="GO" id="GO:0006298">
    <property type="term" value="P:mismatch repair"/>
    <property type="evidence" value="ECO:0007669"/>
    <property type="project" value="InterPro"/>
</dbReference>
<dbReference type="EMBL" id="VTES01000002">
    <property type="protein sequence ID" value="TYS65245.1"/>
    <property type="molecule type" value="Genomic_DNA"/>
</dbReference>
<dbReference type="SUPFAM" id="SSF48334">
    <property type="entry name" value="DNA repair protein MutS, domain III"/>
    <property type="match status" value="1"/>
</dbReference>
<keyword evidence="5" id="KW-0694">RNA-binding</keyword>
<dbReference type="InterPro" id="IPR027417">
    <property type="entry name" value="P-loop_NTPase"/>
</dbReference>
<dbReference type="GO" id="GO:0045910">
    <property type="term" value="P:negative regulation of DNA recombination"/>
    <property type="evidence" value="ECO:0007669"/>
    <property type="project" value="InterPro"/>
</dbReference>
<dbReference type="Pfam" id="PF00488">
    <property type="entry name" value="MutS_V"/>
    <property type="match status" value="1"/>
</dbReference>
<evidence type="ECO:0000256" key="4">
    <source>
        <dbReference type="ARBA" id="ARBA00022840"/>
    </source>
</evidence>
<dbReference type="GO" id="GO:0019843">
    <property type="term" value="F:rRNA binding"/>
    <property type="evidence" value="ECO:0007669"/>
    <property type="project" value="UniProtKB-KW"/>
</dbReference>
<dbReference type="PANTHER" id="PTHR48466:SF2">
    <property type="entry name" value="OS10G0509000 PROTEIN"/>
    <property type="match status" value="1"/>
</dbReference>
<protein>
    <submittedName>
        <fullName evidence="8">Endonuclease MutS2</fullName>
    </submittedName>
</protein>
<dbReference type="PROSITE" id="PS00486">
    <property type="entry name" value="DNA_MISMATCH_REPAIR_2"/>
    <property type="match status" value="1"/>
</dbReference>
<dbReference type="SUPFAM" id="SSF52540">
    <property type="entry name" value="P-loop containing nucleoside triphosphate hydrolases"/>
    <property type="match status" value="1"/>
</dbReference>
<evidence type="ECO:0000313" key="9">
    <source>
        <dbReference type="Proteomes" id="UP000323732"/>
    </source>
</evidence>
<accession>A0A5D4SPF4</accession>
<keyword evidence="2" id="KW-0547">Nucleotide-binding</keyword>
<dbReference type="Gene3D" id="3.40.50.300">
    <property type="entry name" value="P-loop containing nucleotide triphosphate hydrolases"/>
    <property type="match status" value="1"/>
</dbReference>
<gene>
    <name evidence="8" type="ORF">FZD47_07880</name>
</gene>
<dbReference type="PIRSF" id="PIRSF005814">
    <property type="entry name" value="MutS_YshD"/>
    <property type="match status" value="1"/>
</dbReference>
<evidence type="ECO:0000256" key="2">
    <source>
        <dbReference type="ARBA" id="ARBA00022741"/>
    </source>
</evidence>
<keyword evidence="8" id="KW-0540">Nuclease</keyword>
<dbReference type="InterPro" id="IPR036187">
    <property type="entry name" value="DNA_mismatch_repair_MutS_sf"/>
</dbReference>
<keyword evidence="1" id="KW-0699">rRNA-binding</keyword>
<dbReference type="InterPro" id="IPR005747">
    <property type="entry name" value="MutS2"/>
</dbReference>
<feature type="domain" description="DNA mismatch repair proteins mutS family" evidence="7">
    <location>
        <begin position="406"/>
        <end position="422"/>
    </location>
</feature>
<dbReference type="InterPro" id="IPR000432">
    <property type="entry name" value="DNA_mismatch_repair_MutS_C"/>
</dbReference>
<comment type="caution">
    <text evidence="8">The sequence shown here is derived from an EMBL/GenBank/DDBJ whole genome shotgun (WGS) entry which is preliminary data.</text>
</comment>
<dbReference type="AlphaFoldDB" id="A0A5D4SPF4"/>
<organism evidence="8 9">
    <name type="scientific">Bacillus infantis</name>
    <dbReference type="NCBI Taxonomy" id="324767"/>
    <lineage>
        <taxon>Bacteria</taxon>
        <taxon>Bacillati</taxon>
        <taxon>Bacillota</taxon>
        <taxon>Bacilli</taxon>
        <taxon>Bacillales</taxon>
        <taxon>Bacillaceae</taxon>
        <taxon>Bacillus</taxon>
    </lineage>
</organism>
<evidence type="ECO:0000313" key="8">
    <source>
        <dbReference type="EMBL" id="TYS65245.1"/>
    </source>
</evidence>
<dbReference type="NCBIfam" id="TIGR01069">
    <property type="entry name" value="mutS2"/>
    <property type="match status" value="1"/>
</dbReference>
<dbReference type="FunFam" id="3.40.50.300:FF:000830">
    <property type="entry name" value="Endonuclease MutS2"/>
    <property type="match status" value="1"/>
</dbReference>
<dbReference type="InterPro" id="IPR045076">
    <property type="entry name" value="MutS"/>
</dbReference>
<dbReference type="GO" id="GO:0005524">
    <property type="term" value="F:ATP binding"/>
    <property type="evidence" value="ECO:0007669"/>
    <property type="project" value="UniProtKB-KW"/>
</dbReference>
<dbReference type="SMART" id="SM00533">
    <property type="entry name" value="MUTSd"/>
    <property type="match status" value="1"/>
</dbReference>
<name>A0A5D4SPF4_9BACI</name>
<evidence type="ECO:0000256" key="1">
    <source>
        <dbReference type="ARBA" id="ARBA00022730"/>
    </source>
</evidence>
<dbReference type="GO" id="GO:0140664">
    <property type="term" value="F:ATP-dependent DNA damage sensor activity"/>
    <property type="evidence" value="ECO:0007669"/>
    <property type="project" value="InterPro"/>
</dbReference>
<keyword evidence="6" id="KW-0238">DNA-binding</keyword>
<keyword evidence="3" id="KW-0378">Hydrolase</keyword>
<sequence>MNSHTYESLDFHVVKENAAQFALTEGGRKKILSMEPSFLKGQIEALADETAEAAAILKTGSSVPIGSMKGVEALLSSFHKGIVLRVEQLSRLYEFLQSCKKLKKYMKDKSNLAPRISSYILSVDELPFLAEELMRCIRNGGIDDHASKDLLKIRKQIAIQEERLKEKLNQILKSAKYKEVLQEGVVSQRNGRYVVPVKKEYRYKIKGSVLDRSASGSTLFIEPEEIGAHQDQLNWLHSDEESEILNILLYLTGLAEDKHEEIKLAAETMIHYDIVFAKGKYGLAIEGIPVCFQDDQSFRLLDARHPSLGSSAVPLTIELGQSGTTALVITGPNTGGKTVAIKTVGLLVLMAQCGLLLPVSQGSSMGIFQKILVDIGDGQSIEENLSTFSSRIKNIGEILEESTADSLVLLDELGSGTDPGEGMGLAAAILEQLHRKGAAILATTHYKEIKSFAEHHEGFINGSMEFDLATLKPTYRLKIGESGESQAFAIALKLGIHPKLIERAHYYSYGIEKSYPQELSDDTAKKKMERQIFVQKHEKKREKTAKIEKPAAFKTGDNVLYTSTGELGIIYKGPDSRDQYIVQIKGEKKEINSKRLKLYIKAEELYPEEYDFSIIFDTKENRKVLKQMGKKHVKGLSADADD</sequence>
<dbReference type="Proteomes" id="UP000323732">
    <property type="component" value="Unassembled WGS sequence"/>
</dbReference>
<dbReference type="PANTHER" id="PTHR48466">
    <property type="entry name" value="OS10G0509000 PROTEIN-RELATED"/>
    <property type="match status" value="1"/>
</dbReference>
<evidence type="ECO:0000256" key="6">
    <source>
        <dbReference type="ARBA" id="ARBA00023125"/>
    </source>
</evidence>
<dbReference type="RefSeq" id="WP_148949467.1">
    <property type="nucleotide sequence ID" value="NZ_JAZICA010000009.1"/>
</dbReference>
<dbReference type="GO" id="GO:0016887">
    <property type="term" value="F:ATP hydrolysis activity"/>
    <property type="evidence" value="ECO:0007669"/>
    <property type="project" value="InterPro"/>
</dbReference>
<dbReference type="InterPro" id="IPR007696">
    <property type="entry name" value="DNA_mismatch_repair_MutS_core"/>
</dbReference>
<reference evidence="8 9" key="1">
    <citation type="submission" date="2019-08" db="EMBL/GenBank/DDBJ databases">
        <title>Bacillus genomes from the desert of Cuatro Cienegas, Coahuila.</title>
        <authorList>
            <person name="Olmedo-Alvarez G."/>
        </authorList>
    </citation>
    <scope>NUCLEOTIDE SEQUENCE [LARGE SCALE GENOMIC DNA]</scope>
    <source>
        <strain evidence="8 9">CH37_1T</strain>
    </source>
</reference>